<organism evidence="3 4">
    <name type="scientific">Monosiga brevicollis</name>
    <name type="common">Choanoflagellate</name>
    <dbReference type="NCBI Taxonomy" id="81824"/>
    <lineage>
        <taxon>Eukaryota</taxon>
        <taxon>Choanoflagellata</taxon>
        <taxon>Craspedida</taxon>
        <taxon>Salpingoecidae</taxon>
        <taxon>Monosiga</taxon>
    </lineage>
</organism>
<evidence type="ECO:0000313" key="4">
    <source>
        <dbReference type="Proteomes" id="UP000001357"/>
    </source>
</evidence>
<sequence>MQRQRQRQVSQRGMAEEEDDAGKVVLNTHRQRWLQEASRPACRFDLLAILFCEFHPQLGPIILTQAPENFISKEAFKPLEKYIITKPEFAFHTLCIDAMGYRFLNCPVDIPGEQYERNHLLFNMVLVLRDNCAPEPFERLATKLAKFMEQAEVETGYLQKPNRKDLLFGVLSEMLEQLQQRGQCAVKLSTSLVIRLRVLLPPPPIAPLKPYITPVVIAPGALVLSTARVPQATTTGMKIASKADMDMSLVQAALQYLAHCGAIVMVEAIQFCSVYVVTPDVVRLRNDPVLQENCLNFISVAGCARPSLATVMELYCDLIVEEPVLTLKSWFERHVEKLADIDIRRFIQFGRIANFLRQIKGYPYRDPTASLDADSDVDLPTIVSLLDGHHSADEICCIKGISAARLDEILQSDPYTFVFHR</sequence>
<dbReference type="STRING" id="81824.A9UTR7"/>
<keyword evidence="4" id="KW-1185">Reference proteome</keyword>
<dbReference type="Pfam" id="PF06218">
    <property type="entry name" value="NPR2"/>
    <property type="match status" value="2"/>
</dbReference>
<dbReference type="PANTHER" id="PTHR12991">
    <property type="entry name" value="NITROGEN PERMEASE REGULATOR 2/TUMOR SUPPRESSOR CANDIDATE 4"/>
    <property type="match status" value="1"/>
</dbReference>
<dbReference type="GO" id="GO:0034198">
    <property type="term" value="P:cellular response to amino acid starvation"/>
    <property type="evidence" value="ECO:0000318"/>
    <property type="project" value="GO_Central"/>
</dbReference>
<dbReference type="RefSeq" id="XP_001743960.1">
    <property type="nucleotide sequence ID" value="XM_001743908.1"/>
</dbReference>
<dbReference type="OMA" id="IVMHKPD"/>
<dbReference type="InParanoid" id="A9UTR7"/>
<dbReference type="KEGG" id="mbr:MONBRDRAFT_31524"/>
<reference evidence="3 4" key="1">
    <citation type="journal article" date="2008" name="Nature">
        <title>The genome of the choanoflagellate Monosiga brevicollis and the origin of metazoans.</title>
        <authorList>
            <consortium name="JGI Sequencing"/>
            <person name="King N."/>
            <person name="Westbrook M.J."/>
            <person name="Young S.L."/>
            <person name="Kuo A."/>
            <person name="Abedin M."/>
            <person name="Chapman J."/>
            <person name="Fairclough S."/>
            <person name="Hellsten U."/>
            <person name="Isogai Y."/>
            <person name="Letunic I."/>
            <person name="Marr M."/>
            <person name="Pincus D."/>
            <person name="Putnam N."/>
            <person name="Rokas A."/>
            <person name="Wright K.J."/>
            <person name="Zuzow R."/>
            <person name="Dirks W."/>
            <person name="Good M."/>
            <person name="Goodstein D."/>
            <person name="Lemons D."/>
            <person name="Li W."/>
            <person name="Lyons J.B."/>
            <person name="Morris A."/>
            <person name="Nichols S."/>
            <person name="Richter D.J."/>
            <person name="Salamov A."/>
            <person name="Bork P."/>
            <person name="Lim W.A."/>
            <person name="Manning G."/>
            <person name="Miller W.T."/>
            <person name="McGinnis W."/>
            <person name="Shapiro H."/>
            <person name="Tjian R."/>
            <person name="Grigoriev I.V."/>
            <person name="Rokhsar D."/>
        </authorList>
    </citation>
    <scope>NUCLEOTIDE SEQUENCE [LARGE SCALE GENOMIC DNA]</scope>
    <source>
        <strain evidence="4">MX1 / ATCC 50154</strain>
    </source>
</reference>
<feature type="region of interest" description="Disordered" evidence="2">
    <location>
        <begin position="1"/>
        <end position="21"/>
    </location>
</feature>
<dbReference type="EMBL" id="CH991545">
    <property type="protein sequence ID" value="EDQ91538.1"/>
    <property type="molecule type" value="Genomic_DNA"/>
</dbReference>
<accession>A9UTR7</accession>
<evidence type="ECO:0000313" key="3">
    <source>
        <dbReference type="EMBL" id="EDQ91538.1"/>
    </source>
</evidence>
<dbReference type="GO" id="GO:1904262">
    <property type="term" value="P:negative regulation of TORC1 signaling"/>
    <property type="evidence" value="ECO:0000318"/>
    <property type="project" value="GO_Central"/>
</dbReference>
<evidence type="ECO:0000256" key="2">
    <source>
        <dbReference type="SAM" id="MobiDB-lite"/>
    </source>
</evidence>
<dbReference type="GeneID" id="5889106"/>
<evidence type="ECO:0000256" key="1">
    <source>
        <dbReference type="ARBA" id="ARBA00008433"/>
    </source>
</evidence>
<name>A9UTR7_MONBE</name>
<dbReference type="PANTHER" id="PTHR12991:SF10">
    <property type="entry name" value="GATOR COMPLEX PROTEIN NPRL2"/>
    <property type="match status" value="1"/>
</dbReference>
<dbReference type="eggNOG" id="KOG3789">
    <property type="taxonomic scope" value="Eukaryota"/>
</dbReference>
<dbReference type="AlphaFoldDB" id="A9UTR7"/>
<dbReference type="Proteomes" id="UP000001357">
    <property type="component" value="Unassembled WGS sequence"/>
</dbReference>
<comment type="similarity">
    <text evidence="1">Belongs to the NPR2 family.</text>
</comment>
<gene>
    <name evidence="3" type="ORF">MONBRDRAFT_31524</name>
</gene>
<dbReference type="GO" id="GO:0010508">
    <property type="term" value="P:positive regulation of autophagy"/>
    <property type="evidence" value="ECO:0000318"/>
    <property type="project" value="GO_Central"/>
</dbReference>
<dbReference type="InterPro" id="IPR009348">
    <property type="entry name" value="NPR2-like"/>
</dbReference>
<protein>
    <recommendedName>
        <fullName evidence="5">Nitrogen permease regulator 2</fullName>
    </recommendedName>
</protein>
<dbReference type="GO" id="GO:0005774">
    <property type="term" value="C:vacuolar membrane"/>
    <property type="evidence" value="ECO:0000318"/>
    <property type="project" value="GO_Central"/>
</dbReference>
<evidence type="ECO:0008006" key="5">
    <source>
        <dbReference type="Google" id="ProtNLM"/>
    </source>
</evidence>
<dbReference type="GO" id="GO:1990130">
    <property type="term" value="C:GATOR1 complex"/>
    <property type="evidence" value="ECO:0000318"/>
    <property type="project" value="GO_Central"/>
</dbReference>
<proteinExistence type="inferred from homology"/>
<dbReference type="FunCoup" id="A9UTR7">
    <property type="interactions" value="276"/>
</dbReference>